<evidence type="ECO:0000256" key="3">
    <source>
        <dbReference type="ARBA" id="ARBA00022448"/>
    </source>
</evidence>
<comment type="subcellular location">
    <subcellularLocation>
        <location evidence="1">Membrane</location>
        <topology evidence="1">Multi-pass membrane protein</topology>
    </subcellularLocation>
</comment>
<feature type="transmembrane region" description="Helical" evidence="8">
    <location>
        <begin position="303"/>
        <end position="323"/>
    </location>
</feature>
<dbReference type="InterPro" id="IPR004761">
    <property type="entry name" value="Spore_GerAB"/>
</dbReference>
<dbReference type="GO" id="GO:0016020">
    <property type="term" value="C:membrane"/>
    <property type="evidence" value="ECO:0007669"/>
    <property type="project" value="UniProtKB-SubCell"/>
</dbReference>
<feature type="transmembrane region" description="Helical" evidence="8">
    <location>
        <begin position="272"/>
        <end position="291"/>
    </location>
</feature>
<feature type="transmembrane region" description="Helical" evidence="8">
    <location>
        <begin position="12"/>
        <end position="30"/>
    </location>
</feature>
<comment type="caution">
    <text evidence="9">The sequence shown here is derived from an EMBL/GenBank/DDBJ whole genome shotgun (WGS) entry which is preliminary data.</text>
</comment>
<dbReference type="PANTHER" id="PTHR34975:SF2">
    <property type="entry name" value="SPORE GERMINATION PROTEIN A2"/>
    <property type="match status" value="1"/>
</dbReference>
<evidence type="ECO:0000256" key="4">
    <source>
        <dbReference type="ARBA" id="ARBA00022544"/>
    </source>
</evidence>
<feature type="transmembrane region" description="Helical" evidence="8">
    <location>
        <begin position="217"/>
        <end position="237"/>
    </location>
</feature>
<dbReference type="Proteomes" id="UP000076510">
    <property type="component" value="Unassembled WGS sequence"/>
</dbReference>
<evidence type="ECO:0000256" key="8">
    <source>
        <dbReference type="SAM" id="Phobius"/>
    </source>
</evidence>
<dbReference type="PANTHER" id="PTHR34975">
    <property type="entry name" value="SPORE GERMINATION PROTEIN A2"/>
    <property type="match status" value="1"/>
</dbReference>
<evidence type="ECO:0000256" key="5">
    <source>
        <dbReference type="ARBA" id="ARBA00022692"/>
    </source>
</evidence>
<proteinExistence type="inferred from homology"/>
<reference evidence="10" key="1">
    <citation type="submission" date="2016-01" db="EMBL/GenBank/DDBJ databases">
        <title>Whole genome sequencing of Bhargavaea cecembensis T14.</title>
        <authorList>
            <person name="Hong K.W."/>
        </authorList>
    </citation>
    <scope>NUCLEOTIDE SEQUENCE [LARGE SCALE GENOMIC DNA]</scope>
    <source>
        <strain evidence="10">M19</strain>
    </source>
</reference>
<keyword evidence="6 8" id="KW-1133">Transmembrane helix</keyword>
<evidence type="ECO:0000256" key="2">
    <source>
        <dbReference type="ARBA" id="ARBA00007998"/>
    </source>
</evidence>
<keyword evidence="7 8" id="KW-0472">Membrane</keyword>
<accession>A0A163JNE2</accession>
<dbReference type="RefSeq" id="WP_063191589.1">
    <property type="nucleotide sequence ID" value="NZ_LQQY01000034.1"/>
</dbReference>
<gene>
    <name evidence="9" type="ORF">AV649_04170</name>
</gene>
<feature type="transmembrane region" description="Helical" evidence="8">
    <location>
        <begin position="184"/>
        <end position="205"/>
    </location>
</feature>
<feature type="transmembrane region" description="Helical" evidence="8">
    <location>
        <begin position="335"/>
        <end position="359"/>
    </location>
</feature>
<name>A0A163JNE2_9BACI</name>
<feature type="transmembrane region" description="Helical" evidence="8">
    <location>
        <begin position="42"/>
        <end position="63"/>
    </location>
</feature>
<evidence type="ECO:0000313" key="9">
    <source>
        <dbReference type="EMBL" id="KZE45396.1"/>
    </source>
</evidence>
<evidence type="ECO:0000256" key="1">
    <source>
        <dbReference type="ARBA" id="ARBA00004141"/>
    </source>
</evidence>
<feature type="transmembrane region" description="Helical" evidence="8">
    <location>
        <begin position="84"/>
        <end position="112"/>
    </location>
</feature>
<keyword evidence="5 8" id="KW-0812">Transmembrane</keyword>
<dbReference type="OrthoDB" id="2381188at2"/>
<dbReference type="NCBIfam" id="TIGR00912">
    <property type="entry name" value="2A0309"/>
    <property type="match status" value="1"/>
</dbReference>
<evidence type="ECO:0000256" key="6">
    <source>
        <dbReference type="ARBA" id="ARBA00022989"/>
    </source>
</evidence>
<comment type="similarity">
    <text evidence="2">Belongs to the amino acid-polyamine-organocation (APC) superfamily. Spore germination protein (SGP) (TC 2.A.3.9) family.</text>
</comment>
<dbReference type="GO" id="GO:0009847">
    <property type="term" value="P:spore germination"/>
    <property type="evidence" value="ECO:0007669"/>
    <property type="project" value="InterPro"/>
</dbReference>
<dbReference type="Pfam" id="PF03845">
    <property type="entry name" value="Spore_permease"/>
    <property type="match status" value="1"/>
</dbReference>
<sequence length="367" mass="41860">MIKLQPVLIPRQLSLLIILSTGLLSHVMLIPDILQAAGRDGWVSVLTAVPFLFLIILVIKYTIKNSPKGGMMRHILTEGRPVVRILFFTPICLFLFISAYITFIDLVIWLQAYFLADVSRWLIMLLMGVSCFIFTWAGVKYMAVAAGLLLPIVMLLGIFIAITNTDMKDFSLLFPILSEGWSPVLKGSLYVLSGFLELYLILLLHPFSEGEFKLHHLLVLGLILFILIMGPLSAAIMEFGPSEAASMRYPAYDQWRIMGIGEFITHMDFFALYQWLCGALIRIGLFLFLLGSILNRNLRSTRVSWKVVVPIYLIFFMIMWINVDTYHFYYALYHWFFPATVALFSIYILATACYARILAHRKRGVSS</sequence>
<dbReference type="AlphaFoldDB" id="A0A163JNE2"/>
<organism evidence="9 10">
    <name type="scientific">Rossellomorea marisflavi</name>
    <dbReference type="NCBI Taxonomy" id="189381"/>
    <lineage>
        <taxon>Bacteria</taxon>
        <taxon>Bacillati</taxon>
        <taxon>Bacillota</taxon>
        <taxon>Bacilli</taxon>
        <taxon>Bacillales</taxon>
        <taxon>Bacillaceae</taxon>
        <taxon>Rossellomorea</taxon>
    </lineage>
</organism>
<protein>
    <submittedName>
        <fullName evidence="9">Spore gernimation protein</fullName>
    </submittedName>
</protein>
<evidence type="ECO:0000256" key="7">
    <source>
        <dbReference type="ARBA" id="ARBA00023136"/>
    </source>
</evidence>
<keyword evidence="3" id="KW-0813">Transport</keyword>
<feature type="transmembrane region" description="Helical" evidence="8">
    <location>
        <begin position="144"/>
        <end position="164"/>
    </location>
</feature>
<feature type="transmembrane region" description="Helical" evidence="8">
    <location>
        <begin position="118"/>
        <end position="137"/>
    </location>
</feature>
<keyword evidence="4" id="KW-0309">Germination</keyword>
<dbReference type="EMBL" id="LQQY01000034">
    <property type="protein sequence ID" value="KZE45396.1"/>
    <property type="molecule type" value="Genomic_DNA"/>
</dbReference>
<evidence type="ECO:0000313" key="10">
    <source>
        <dbReference type="Proteomes" id="UP000076510"/>
    </source>
</evidence>